<dbReference type="Gene3D" id="1.20.1250.20">
    <property type="entry name" value="MFS general substrate transporter like domains"/>
    <property type="match status" value="2"/>
</dbReference>
<dbReference type="eggNOG" id="arCOG00144">
    <property type="taxonomic scope" value="Archaea"/>
</dbReference>
<dbReference type="CDD" id="cd17321">
    <property type="entry name" value="MFS_MMR_MDR_like"/>
    <property type="match status" value="1"/>
</dbReference>
<sequence length="560" mass="60275">MEYKWNVLSNTTLGVLIGMMNSTVLLIALPAIFKGININPLLPSSFSYLLWLLMGYGVTTSALVVSIGRLSDIYGRVKLYRLGFIIFTIGSILLSITFGKGDFAASELIAFRVIQAIGGSLLMANSTALITDAFPLTERGKALGLNQISGLLGSILGLIVGGILATINWRLVFLISVPFGIIGTIWSYKSLKEIGIRNRNEKIDIIGNIDFILGIVLLLTGITYALEPYKNYPLGWYNPMVIGLLISGAALLAIFPFIEMKVKYPMFRLELFKSRLFSAGIFAALLAGLAYGGLMITLVVLLQGIWLPLHGYSFSVTPLWAGIYMIPLMLGFVAFGPISGALSDKHGARGLATGGMIVVLISFLLLITLKYDFPYPEFAFFIFLAGAGNGLFVAPNTASIMNSVPANHRGVASGMRAVMTNIANTTSIALYFSLLLSAFEAKLPNTLYTALISAGFPNNIAYMISKMPPTAALFAAFLGYNPMQSVLSSLPNLASQLGNSDPSGLSEVLSNTWFPKVIAPAFMYALRSVLLISSIIIIIAAIASALRGKHNLNNLNNTNN</sequence>
<feature type="transmembrane region" description="Helical" evidence="5">
    <location>
        <begin position="350"/>
        <end position="369"/>
    </location>
</feature>
<dbReference type="Pfam" id="PF07690">
    <property type="entry name" value="MFS_1"/>
    <property type="match status" value="1"/>
</dbReference>
<protein>
    <submittedName>
        <fullName evidence="7">Arabinose efflux permease family protein</fullName>
    </submittedName>
</protein>
<organism evidence="7 8">
    <name type="scientific">Caldisphaera lagunensis (strain DSM 15908 / JCM 11604 / ANMR 0165 / IC-154)</name>
    <dbReference type="NCBI Taxonomy" id="1056495"/>
    <lineage>
        <taxon>Archaea</taxon>
        <taxon>Thermoproteota</taxon>
        <taxon>Thermoprotei</taxon>
        <taxon>Acidilobales</taxon>
        <taxon>Caldisphaeraceae</taxon>
        <taxon>Caldisphaera</taxon>
    </lineage>
</organism>
<dbReference type="PANTHER" id="PTHR23501:SF5">
    <property type="entry name" value="TRANSPORT PROTEIN"/>
    <property type="match status" value="1"/>
</dbReference>
<dbReference type="HOGENOM" id="CLU_000960_28_3_2"/>
<keyword evidence="3 5" id="KW-1133">Transmembrane helix</keyword>
<accession>L0A9W8</accession>
<feature type="transmembrane region" description="Helical" evidence="5">
    <location>
        <begin position="415"/>
        <end position="439"/>
    </location>
</feature>
<evidence type="ECO:0000256" key="4">
    <source>
        <dbReference type="ARBA" id="ARBA00023136"/>
    </source>
</evidence>
<keyword evidence="4 5" id="KW-0472">Membrane</keyword>
<feature type="transmembrane region" description="Helical" evidence="5">
    <location>
        <begin position="203"/>
        <end position="224"/>
    </location>
</feature>
<feature type="transmembrane region" description="Helical" evidence="5">
    <location>
        <begin position="171"/>
        <end position="191"/>
    </location>
</feature>
<evidence type="ECO:0000256" key="1">
    <source>
        <dbReference type="ARBA" id="ARBA00004141"/>
    </source>
</evidence>
<feature type="transmembrane region" description="Helical" evidence="5">
    <location>
        <begin position="236"/>
        <end position="258"/>
    </location>
</feature>
<evidence type="ECO:0000313" key="7">
    <source>
        <dbReference type="EMBL" id="AFZ70688.1"/>
    </source>
</evidence>
<dbReference type="InterPro" id="IPR011701">
    <property type="entry name" value="MFS"/>
</dbReference>
<dbReference type="InterPro" id="IPR036259">
    <property type="entry name" value="MFS_trans_sf"/>
</dbReference>
<evidence type="ECO:0000256" key="2">
    <source>
        <dbReference type="ARBA" id="ARBA00022692"/>
    </source>
</evidence>
<feature type="transmembrane region" description="Helical" evidence="5">
    <location>
        <begin position="143"/>
        <end position="165"/>
    </location>
</feature>
<dbReference type="PANTHER" id="PTHR23501">
    <property type="entry name" value="MAJOR FACILITATOR SUPERFAMILY"/>
    <property type="match status" value="1"/>
</dbReference>
<feature type="transmembrane region" description="Helical" evidence="5">
    <location>
        <begin position="319"/>
        <end position="338"/>
    </location>
</feature>
<dbReference type="AlphaFoldDB" id="L0A9W8"/>
<dbReference type="GO" id="GO:0005886">
    <property type="term" value="C:plasma membrane"/>
    <property type="evidence" value="ECO:0007669"/>
    <property type="project" value="TreeGrafter"/>
</dbReference>
<feature type="transmembrane region" description="Helical" evidence="5">
    <location>
        <begin position="109"/>
        <end position="131"/>
    </location>
</feature>
<feature type="transmembrane region" description="Helical" evidence="5">
    <location>
        <begin position="279"/>
        <end position="307"/>
    </location>
</feature>
<dbReference type="FunCoup" id="L0A9W8">
    <property type="interactions" value="13"/>
</dbReference>
<keyword evidence="2 5" id="KW-0812">Transmembrane</keyword>
<reference evidence="8" key="1">
    <citation type="submission" date="2012-03" db="EMBL/GenBank/DDBJ databases">
        <title>Complete genome of Caldisphaera lagunensis DSM 15908.</title>
        <authorList>
            <person name="Lucas S."/>
            <person name="Copeland A."/>
            <person name="Lapidus A."/>
            <person name="Glavina del Rio T."/>
            <person name="Dalin E."/>
            <person name="Tice H."/>
            <person name="Bruce D."/>
            <person name="Goodwin L."/>
            <person name="Pitluck S."/>
            <person name="Peters L."/>
            <person name="Mikhailova N."/>
            <person name="Teshima H."/>
            <person name="Kyrpides N."/>
            <person name="Mavromatis K."/>
            <person name="Ivanova N."/>
            <person name="Brettin T."/>
            <person name="Detter J.C."/>
            <person name="Han C."/>
            <person name="Larimer F."/>
            <person name="Land M."/>
            <person name="Hauser L."/>
            <person name="Markowitz V."/>
            <person name="Cheng J.-F."/>
            <person name="Hugenholtz P."/>
            <person name="Woyke T."/>
            <person name="Wu D."/>
            <person name="Spring S."/>
            <person name="Schroeder M."/>
            <person name="Brambilla E."/>
            <person name="Klenk H.-P."/>
            <person name="Eisen J.A."/>
        </authorList>
    </citation>
    <scope>NUCLEOTIDE SEQUENCE [LARGE SCALE GENOMIC DNA]</scope>
    <source>
        <strain evidence="8">DSM 15908 / JCM 11604 / IC-154</strain>
    </source>
</reference>
<feature type="transmembrane region" description="Helical" evidence="5">
    <location>
        <begin position="12"/>
        <end position="33"/>
    </location>
</feature>
<evidence type="ECO:0000259" key="6">
    <source>
        <dbReference type="PROSITE" id="PS50850"/>
    </source>
</evidence>
<dbReference type="Proteomes" id="UP000010469">
    <property type="component" value="Chromosome"/>
</dbReference>
<feature type="transmembrane region" description="Helical" evidence="5">
    <location>
        <begin position="524"/>
        <end position="546"/>
    </location>
</feature>
<dbReference type="OrthoDB" id="117970at2157"/>
<dbReference type="SUPFAM" id="SSF103473">
    <property type="entry name" value="MFS general substrate transporter"/>
    <property type="match status" value="1"/>
</dbReference>
<dbReference type="EMBL" id="CP003378">
    <property type="protein sequence ID" value="AFZ70688.1"/>
    <property type="molecule type" value="Genomic_DNA"/>
</dbReference>
<keyword evidence="8" id="KW-1185">Reference proteome</keyword>
<dbReference type="InParanoid" id="L0A9W8"/>
<evidence type="ECO:0000256" key="3">
    <source>
        <dbReference type="ARBA" id="ARBA00022989"/>
    </source>
</evidence>
<comment type="subcellular location">
    <subcellularLocation>
        <location evidence="1">Membrane</location>
        <topology evidence="1">Multi-pass membrane protein</topology>
    </subcellularLocation>
</comment>
<gene>
    <name evidence="7" type="ordered locus">Calag_0965</name>
</gene>
<dbReference type="PROSITE" id="PS50850">
    <property type="entry name" value="MFS"/>
    <property type="match status" value="1"/>
</dbReference>
<dbReference type="InterPro" id="IPR020846">
    <property type="entry name" value="MFS_dom"/>
</dbReference>
<dbReference type="GO" id="GO:0022857">
    <property type="term" value="F:transmembrane transporter activity"/>
    <property type="evidence" value="ECO:0007669"/>
    <property type="project" value="InterPro"/>
</dbReference>
<evidence type="ECO:0000256" key="5">
    <source>
        <dbReference type="SAM" id="Phobius"/>
    </source>
</evidence>
<dbReference type="RefSeq" id="WP_015232585.1">
    <property type="nucleotide sequence ID" value="NC_019791.1"/>
</dbReference>
<feature type="transmembrane region" description="Helical" evidence="5">
    <location>
        <begin position="79"/>
        <end position="97"/>
    </location>
</feature>
<evidence type="ECO:0000313" key="8">
    <source>
        <dbReference type="Proteomes" id="UP000010469"/>
    </source>
</evidence>
<feature type="transmembrane region" description="Helical" evidence="5">
    <location>
        <begin position="45"/>
        <end position="67"/>
    </location>
</feature>
<name>L0A9W8_CALLD</name>
<feature type="transmembrane region" description="Helical" evidence="5">
    <location>
        <begin position="375"/>
        <end position="394"/>
    </location>
</feature>
<feature type="domain" description="Major facilitator superfamily (MFS) profile" evidence="6">
    <location>
        <begin position="7"/>
        <end position="483"/>
    </location>
</feature>
<dbReference type="KEGG" id="clg:Calag_0965"/>
<dbReference type="GeneID" id="14212225"/>
<proteinExistence type="predicted"/>